<sequence>MEQTDLPTLLTQLGDDRTQDTAESALQALGPSVVPQLLAIRRDGPARLRRPALHALTHLGAGAELTGRDRAAVERLVRIKLGRDTLARDDRFLDANWPEIWIAVRAAPDLTPLFDVLGLHDPVPATLAMGMTALVADRSHDTYASGGTSGPTRTFVTPEIDGWRLVLGPAVNGLMYEDPGPHRLERLSELFGEVHYYASGSYDECDQAWAVAENGRLVRRYHFYGDPVWSGDPLPWEDVPQEGDDDWQYTRDTPGASLQDHARDVAELRTVDPETIEDDTPRTGHGWLAVDAPGVGHWSFPGALTI</sequence>
<gene>
    <name evidence="1" type="ORF">ABWK59_31210</name>
</gene>
<dbReference type="AlphaFoldDB" id="A0AAU8K6J8"/>
<evidence type="ECO:0008006" key="2">
    <source>
        <dbReference type="Google" id="ProtNLM"/>
    </source>
</evidence>
<organism evidence="1">
    <name type="scientific">Kitasatospora camelliae</name>
    <dbReference type="NCBI Taxonomy" id="3156397"/>
    <lineage>
        <taxon>Bacteria</taxon>
        <taxon>Bacillati</taxon>
        <taxon>Actinomycetota</taxon>
        <taxon>Actinomycetes</taxon>
        <taxon>Kitasatosporales</taxon>
        <taxon>Streptomycetaceae</taxon>
        <taxon>Kitasatospora</taxon>
    </lineage>
</organism>
<dbReference type="EMBL" id="CP159872">
    <property type="protein sequence ID" value="XCM83077.1"/>
    <property type="molecule type" value="Genomic_DNA"/>
</dbReference>
<evidence type="ECO:0000313" key="1">
    <source>
        <dbReference type="EMBL" id="XCM83077.1"/>
    </source>
</evidence>
<name>A0AAU8K6J8_9ACTN</name>
<accession>A0AAU8K6J8</accession>
<reference evidence="1" key="1">
    <citation type="submission" date="2024-06" db="EMBL/GenBank/DDBJ databases">
        <title>The genome sequences of Kitasatospora sp. strain HUAS MG31.</title>
        <authorList>
            <person name="Mo P."/>
        </authorList>
    </citation>
    <scope>NUCLEOTIDE SEQUENCE</scope>
    <source>
        <strain evidence="1">HUAS MG31</strain>
    </source>
</reference>
<protein>
    <recommendedName>
        <fullName evidence="2">HEAT repeat protein</fullName>
    </recommendedName>
</protein>
<proteinExistence type="predicted"/>
<dbReference type="RefSeq" id="WP_354644012.1">
    <property type="nucleotide sequence ID" value="NZ_CP159872.1"/>
</dbReference>
<dbReference type="KEGG" id="kcm:ABWK59_31210"/>